<comment type="caution">
    <text evidence="1">The sequence shown here is derived from an EMBL/GenBank/DDBJ whole genome shotgun (WGS) entry which is preliminary data.</text>
</comment>
<organism evidence="1 2">
    <name type="scientific">Ammoniphilus resinae</name>
    <dbReference type="NCBI Taxonomy" id="861532"/>
    <lineage>
        <taxon>Bacteria</taxon>
        <taxon>Bacillati</taxon>
        <taxon>Bacillota</taxon>
        <taxon>Bacilli</taxon>
        <taxon>Bacillales</taxon>
        <taxon>Paenibacillaceae</taxon>
        <taxon>Aneurinibacillus group</taxon>
        <taxon>Ammoniphilus</taxon>
    </lineage>
</organism>
<dbReference type="RefSeq" id="WP_209809979.1">
    <property type="nucleotide sequence ID" value="NZ_JAGGKT010000004.1"/>
</dbReference>
<evidence type="ECO:0000313" key="2">
    <source>
        <dbReference type="Proteomes" id="UP001519343"/>
    </source>
</evidence>
<gene>
    <name evidence="1" type="ORF">J2Z37_001905</name>
</gene>
<dbReference type="Proteomes" id="UP001519343">
    <property type="component" value="Unassembled WGS sequence"/>
</dbReference>
<protein>
    <submittedName>
        <fullName evidence="1">Uncharacterized protein</fullName>
    </submittedName>
</protein>
<reference evidence="1 2" key="1">
    <citation type="submission" date="2021-03" db="EMBL/GenBank/DDBJ databases">
        <title>Genomic Encyclopedia of Type Strains, Phase IV (KMG-IV): sequencing the most valuable type-strain genomes for metagenomic binning, comparative biology and taxonomic classification.</title>
        <authorList>
            <person name="Goeker M."/>
        </authorList>
    </citation>
    <scope>NUCLEOTIDE SEQUENCE [LARGE SCALE GENOMIC DNA]</scope>
    <source>
        <strain evidence="1 2">DSM 24738</strain>
    </source>
</reference>
<accession>A0ABS4GNQ4</accession>
<sequence length="55" mass="6774">MYHLDWSPWENVDDELLMKVYQKAKGMEEKHLIKIVLAETRRRRLIWNSEDEEVT</sequence>
<name>A0ABS4GNQ4_9BACL</name>
<evidence type="ECO:0000313" key="1">
    <source>
        <dbReference type="EMBL" id="MBP1931904.1"/>
    </source>
</evidence>
<dbReference type="EMBL" id="JAGGKT010000004">
    <property type="protein sequence ID" value="MBP1931904.1"/>
    <property type="molecule type" value="Genomic_DNA"/>
</dbReference>
<proteinExistence type="predicted"/>
<keyword evidence="2" id="KW-1185">Reference proteome</keyword>